<keyword evidence="12" id="KW-0186">Copper</keyword>
<feature type="transmembrane region" description="Helical" evidence="17">
    <location>
        <begin position="548"/>
        <end position="569"/>
    </location>
</feature>
<dbReference type="Proteomes" id="UP000267821">
    <property type="component" value="Unassembled WGS sequence"/>
</dbReference>
<dbReference type="FunFam" id="2.60.40.420:FF:000022">
    <property type="entry name" value="FET5p Multicopper oxidase"/>
    <property type="match status" value="1"/>
</dbReference>
<dbReference type="STRING" id="1051890.A0A3N4LWW8"/>
<evidence type="ECO:0000256" key="11">
    <source>
        <dbReference type="ARBA" id="ARBA00023004"/>
    </source>
</evidence>
<feature type="domain" description="Plastocyanin-like" evidence="21">
    <location>
        <begin position="27"/>
        <end position="143"/>
    </location>
</feature>
<evidence type="ECO:0000256" key="13">
    <source>
        <dbReference type="ARBA" id="ARBA00023065"/>
    </source>
</evidence>
<feature type="signal peptide" evidence="18">
    <location>
        <begin position="1"/>
        <end position="18"/>
    </location>
</feature>
<dbReference type="InterPro" id="IPR045087">
    <property type="entry name" value="Cu-oxidase_fam"/>
</dbReference>
<keyword evidence="14 17" id="KW-0472">Membrane</keyword>
<evidence type="ECO:0000259" key="20">
    <source>
        <dbReference type="Pfam" id="PF07731"/>
    </source>
</evidence>
<dbReference type="EMBL" id="ML121539">
    <property type="protein sequence ID" value="RPB25151.1"/>
    <property type="molecule type" value="Genomic_DNA"/>
</dbReference>
<dbReference type="PANTHER" id="PTHR11709:SF361">
    <property type="entry name" value="IRON TRANSPORT MULTICOPPER OXIDASE FET3"/>
    <property type="match status" value="1"/>
</dbReference>
<comment type="subcellular location">
    <subcellularLocation>
        <location evidence="16">Cell membrane</location>
        <topology evidence="16">Single-pass type I membrane protein</topology>
        <orientation evidence="16">Extracellular side</orientation>
    </subcellularLocation>
</comment>
<keyword evidence="11" id="KW-0408">Iron</keyword>
<keyword evidence="15" id="KW-0325">Glycoprotein</keyword>
<keyword evidence="2" id="KW-0813">Transport</keyword>
<evidence type="ECO:0000256" key="6">
    <source>
        <dbReference type="ARBA" id="ARBA00022723"/>
    </source>
</evidence>
<evidence type="ECO:0000256" key="18">
    <source>
        <dbReference type="SAM" id="SignalP"/>
    </source>
</evidence>
<dbReference type="Gene3D" id="2.60.40.420">
    <property type="entry name" value="Cupredoxins - blue copper proteins"/>
    <property type="match status" value="3"/>
</dbReference>
<evidence type="ECO:0000256" key="2">
    <source>
        <dbReference type="ARBA" id="ARBA00022448"/>
    </source>
</evidence>
<reference evidence="22 23" key="1">
    <citation type="journal article" date="2018" name="Nat. Ecol. Evol.">
        <title>Pezizomycetes genomes reveal the molecular basis of ectomycorrhizal truffle lifestyle.</title>
        <authorList>
            <person name="Murat C."/>
            <person name="Payen T."/>
            <person name="Noel B."/>
            <person name="Kuo A."/>
            <person name="Morin E."/>
            <person name="Chen J."/>
            <person name="Kohler A."/>
            <person name="Krizsan K."/>
            <person name="Balestrini R."/>
            <person name="Da Silva C."/>
            <person name="Montanini B."/>
            <person name="Hainaut M."/>
            <person name="Levati E."/>
            <person name="Barry K.W."/>
            <person name="Belfiori B."/>
            <person name="Cichocki N."/>
            <person name="Clum A."/>
            <person name="Dockter R.B."/>
            <person name="Fauchery L."/>
            <person name="Guy J."/>
            <person name="Iotti M."/>
            <person name="Le Tacon F."/>
            <person name="Lindquist E.A."/>
            <person name="Lipzen A."/>
            <person name="Malagnac F."/>
            <person name="Mello A."/>
            <person name="Molinier V."/>
            <person name="Miyauchi S."/>
            <person name="Poulain J."/>
            <person name="Riccioni C."/>
            <person name="Rubini A."/>
            <person name="Sitrit Y."/>
            <person name="Splivallo R."/>
            <person name="Traeger S."/>
            <person name="Wang M."/>
            <person name="Zifcakova L."/>
            <person name="Wipf D."/>
            <person name="Zambonelli A."/>
            <person name="Paolocci F."/>
            <person name="Nowrousian M."/>
            <person name="Ottonello S."/>
            <person name="Baldrian P."/>
            <person name="Spatafora J.W."/>
            <person name="Henrissat B."/>
            <person name="Nagy L.G."/>
            <person name="Aury J.M."/>
            <person name="Wincker P."/>
            <person name="Grigoriev I.V."/>
            <person name="Bonfante P."/>
            <person name="Martin F.M."/>
        </authorList>
    </citation>
    <scope>NUCLEOTIDE SEQUENCE [LARGE SCALE GENOMIC DNA]</scope>
    <source>
        <strain evidence="22 23">ATCC MYA-4762</strain>
    </source>
</reference>
<dbReference type="Pfam" id="PF07731">
    <property type="entry name" value="Cu-oxidase_2"/>
    <property type="match status" value="1"/>
</dbReference>
<evidence type="ECO:0000256" key="14">
    <source>
        <dbReference type="ARBA" id="ARBA00023136"/>
    </source>
</evidence>
<dbReference type="CDD" id="cd13877">
    <property type="entry name" value="CuRO_2_Fet3p_like"/>
    <property type="match status" value="1"/>
</dbReference>
<keyword evidence="13" id="KW-0406">Ion transport</keyword>
<dbReference type="CDD" id="cd13851">
    <property type="entry name" value="CuRO_1_Fet3p"/>
    <property type="match status" value="1"/>
</dbReference>
<keyword evidence="4" id="KW-0410">Iron transport</keyword>
<dbReference type="InterPro" id="IPR011707">
    <property type="entry name" value="Cu-oxidase-like_N"/>
</dbReference>
<evidence type="ECO:0000256" key="17">
    <source>
        <dbReference type="SAM" id="Phobius"/>
    </source>
</evidence>
<keyword evidence="9 17" id="KW-1133">Transmembrane helix</keyword>
<dbReference type="InterPro" id="IPR002355">
    <property type="entry name" value="Cu_oxidase_Cu_BS"/>
</dbReference>
<evidence type="ECO:0000256" key="15">
    <source>
        <dbReference type="ARBA" id="ARBA00023180"/>
    </source>
</evidence>
<proteinExistence type="inferred from homology"/>
<dbReference type="FunFam" id="2.60.40.420:FF:000025">
    <property type="entry name" value="FET5p Multicopper oxidase"/>
    <property type="match status" value="1"/>
</dbReference>
<keyword evidence="10" id="KW-0560">Oxidoreductase</keyword>
<evidence type="ECO:0000256" key="5">
    <source>
        <dbReference type="ARBA" id="ARBA00022692"/>
    </source>
</evidence>
<dbReference type="InParanoid" id="A0A3N4LWW8"/>
<feature type="chain" id="PRO_5018017773" evidence="18">
    <location>
        <begin position="19"/>
        <end position="584"/>
    </location>
</feature>
<dbReference type="PROSITE" id="PS00079">
    <property type="entry name" value="MULTICOPPER_OXIDASE1"/>
    <property type="match status" value="1"/>
</dbReference>
<keyword evidence="7 18" id="KW-0732">Signal</keyword>
<dbReference type="OrthoDB" id="2121828at2759"/>
<dbReference type="SUPFAM" id="SSF49503">
    <property type="entry name" value="Cupredoxins"/>
    <property type="match status" value="3"/>
</dbReference>
<dbReference type="GO" id="GO:0010106">
    <property type="term" value="P:cellular response to iron ion starvation"/>
    <property type="evidence" value="ECO:0007669"/>
    <property type="project" value="TreeGrafter"/>
</dbReference>
<dbReference type="GO" id="GO:0033573">
    <property type="term" value="C:high-affinity iron permease complex"/>
    <property type="evidence" value="ECO:0007669"/>
    <property type="project" value="TreeGrafter"/>
</dbReference>
<dbReference type="InterPro" id="IPR044130">
    <property type="entry name" value="CuRO_2_Fet3-like"/>
</dbReference>
<feature type="domain" description="Plastocyanin-like" evidence="20">
    <location>
        <begin position="360"/>
        <end position="492"/>
    </location>
</feature>
<dbReference type="Pfam" id="PF07732">
    <property type="entry name" value="Cu-oxidase_3"/>
    <property type="match status" value="1"/>
</dbReference>
<dbReference type="PROSITE" id="PS00080">
    <property type="entry name" value="MULTICOPPER_OXIDASE2"/>
    <property type="match status" value="1"/>
</dbReference>
<evidence type="ECO:0000256" key="16">
    <source>
        <dbReference type="ARBA" id="ARBA00037814"/>
    </source>
</evidence>
<evidence type="ECO:0000256" key="3">
    <source>
        <dbReference type="ARBA" id="ARBA00022475"/>
    </source>
</evidence>
<keyword evidence="8" id="KW-0677">Repeat</keyword>
<keyword evidence="6" id="KW-0479">Metal-binding</keyword>
<evidence type="ECO:0000256" key="1">
    <source>
        <dbReference type="ARBA" id="ARBA00010609"/>
    </source>
</evidence>
<evidence type="ECO:0000256" key="12">
    <source>
        <dbReference type="ARBA" id="ARBA00023008"/>
    </source>
</evidence>
<dbReference type="PANTHER" id="PTHR11709">
    <property type="entry name" value="MULTI-COPPER OXIDASE"/>
    <property type="match status" value="1"/>
</dbReference>
<name>A0A3N4LWW8_9PEZI</name>
<dbReference type="Pfam" id="PF00394">
    <property type="entry name" value="Cu-oxidase"/>
    <property type="match status" value="1"/>
</dbReference>
<evidence type="ECO:0000256" key="7">
    <source>
        <dbReference type="ARBA" id="ARBA00022729"/>
    </source>
</evidence>
<accession>A0A3N4LWW8</accession>
<dbReference type="InterPro" id="IPR011706">
    <property type="entry name" value="Cu-oxidase_C"/>
</dbReference>
<dbReference type="InterPro" id="IPR008972">
    <property type="entry name" value="Cupredoxin"/>
</dbReference>
<evidence type="ECO:0000256" key="9">
    <source>
        <dbReference type="ARBA" id="ARBA00022989"/>
    </source>
</evidence>
<keyword evidence="5 17" id="KW-0812">Transmembrane</keyword>
<comment type="similarity">
    <text evidence="1">Belongs to the multicopper oxidase family.</text>
</comment>
<evidence type="ECO:0000256" key="4">
    <source>
        <dbReference type="ARBA" id="ARBA00022496"/>
    </source>
</evidence>
<evidence type="ECO:0000256" key="8">
    <source>
        <dbReference type="ARBA" id="ARBA00022737"/>
    </source>
</evidence>
<dbReference type="FunCoup" id="A0A3N4LWW8">
    <property type="interactions" value="697"/>
</dbReference>
<evidence type="ECO:0000259" key="19">
    <source>
        <dbReference type="Pfam" id="PF00394"/>
    </source>
</evidence>
<keyword evidence="23" id="KW-1185">Reference proteome</keyword>
<evidence type="ECO:0000313" key="22">
    <source>
        <dbReference type="EMBL" id="RPB25151.1"/>
    </source>
</evidence>
<gene>
    <name evidence="22" type="ORF">L211DRAFT_823402</name>
</gene>
<feature type="domain" description="Plastocyanin-like" evidence="19">
    <location>
        <begin position="152"/>
        <end position="299"/>
    </location>
</feature>
<keyword evidence="3" id="KW-1003">Cell membrane</keyword>
<protein>
    <submittedName>
        <fullName evidence="22">Putative ferrooxidoreductase Fet3</fullName>
    </submittedName>
</protein>
<evidence type="ECO:0000259" key="21">
    <source>
        <dbReference type="Pfam" id="PF07732"/>
    </source>
</evidence>
<dbReference type="GO" id="GO:0004322">
    <property type="term" value="F:ferroxidase activity"/>
    <property type="evidence" value="ECO:0007669"/>
    <property type="project" value="TreeGrafter"/>
</dbReference>
<evidence type="ECO:0000313" key="23">
    <source>
        <dbReference type="Proteomes" id="UP000267821"/>
    </source>
</evidence>
<dbReference type="InterPro" id="IPR033138">
    <property type="entry name" value="Cu_oxidase_CS"/>
</dbReference>
<sequence length="584" mass="64892">MRFSRFLFCLAVPSTIFAKTVTYDWNITWTSANPDGQFDRRTIGINGKWPIPAIEVDKGDRIIINMHNGLGDEDTSLHFHGLFQNGTTHMDGPIQTTQCPVGPGQSMVYDFKVDQPGTYWYHSHNKGQYPDGLRGPFIVHDKDDPHKDLYDEEIVLTLSDWYHENMPKLISEFLSYTNPSGAEPVPQAALMNDSQNITIAVQPGKTYLVRIINIAAFAAQYLWFEDHDFKVVEVDGVYTEPLDAKLLYISAAQRVSILLTTKNDTTRNYAFVGSMDEDLFDEVPEGLNQNVTGWLMYNNDAPKPEPLPIDDFNPIDDFLLVPTDGGRLLPDPDYSITLNVTMDNLSDGANYAFFNGITFVRPKVPTLYTALTTREFATNPVVYGVNTHGYVLNHMDIIEIVVNNNDPGKHPFHLHGHHFQVTHRSSDDAGNYDPRSASTPPVIPMRRDVILAPPNGNVVLRFRADNAGIWLFHCHLEWHLVSGLAATFIEAPLQLQKTITIPEDHLAACKRLGIPTSGNAAGNTKNFLDLTGANTSPPPLPPGFTARGIVALVFTAMSAILGMAVIVLYGMAEPIAPRAVVHDE</sequence>
<dbReference type="FunFam" id="2.60.40.420:FF:000024">
    <property type="entry name" value="FET5p Multicopper oxidase"/>
    <property type="match status" value="1"/>
</dbReference>
<dbReference type="InterPro" id="IPR001117">
    <property type="entry name" value="Cu-oxidase_2nd"/>
</dbReference>
<evidence type="ECO:0000256" key="10">
    <source>
        <dbReference type="ARBA" id="ARBA00023002"/>
    </source>
</evidence>
<dbReference type="AlphaFoldDB" id="A0A3N4LWW8"/>
<dbReference type="CDD" id="cd13899">
    <property type="entry name" value="CuRO_3_Fet3p"/>
    <property type="match status" value="1"/>
</dbReference>
<dbReference type="GO" id="GO:0033215">
    <property type="term" value="P:reductive iron assimilation"/>
    <property type="evidence" value="ECO:0007669"/>
    <property type="project" value="TreeGrafter"/>
</dbReference>
<dbReference type="GO" id="GO:0005507">
    <property type="term" value="F:copper ion binding"/>
    <property type="evidence" value="ECO:0007669"/>
    <property type="project" value="InterPro"/>
</dbReference>
<organism evidence="22 23">
    <name type="scientific">Terfezia boudieri ATCC MYA-4762</name>
    <dbReference type="NCBI Taxonomy" id="1051890"/>
    <lineage>
        <taxon>Eukaryota</taxon>
        <taxon>Fungi</taxon>
        <taxon>Dikarya</taxon>
        <taxon>Ascomycota</taxon>
        <taxon>Pezizomycotina</taxon>
        <taxon>Pezizomycetes</taxon>
        <taxon>Pezizales</taxon>
        <taxon>Pezizaceae</taxon>
        <taxon>Terfezia</taxon>
    </lineage>
</organism>